<protein>
    <submittedName>
        <fullName evidence="2">Uncharacterized protein</fullName>
    </submittedName>
</protein>
<feature type="region of interest" description="Disordered" evidence="1">
    <location>
        <begin position="16"/>
        <end position="44"/>
    </location>
</feature>
<dbReference type="RefSeq" id="WP_104006520.1">
    <property type="nucleotide sequence ID" value="NZ_FNVD01000001.1"/>
</dbReference>
<keyword evidence="3" id="KW-1185">Reference proteome</keyword>
<evidence type="ECO:0000313" key="2">
    <source>
        <dbReference type="EMBL" id="SEF49979.1"/>
    </source>
</evidence>
<reference evidence="2 3" key="1">
    <citation type="submission" date="2016-10" db="EMBL/GenBank/DDBJ databases">
        <authorList>
            <person name="de Groot N.N."/>
        </authorList>
    </citation>
    <scope>NUCLEOTIDE SEQUENCE [LARGE SCALE GENOMIC DNA]</scope>
    <source>
        <strain evidence="2 3">DSM 23413</strain>
    </source>
</reference>
<feature type="compositionally biased region" description="Basic and acidic residues" evidence="1">
    <location>
        <begin position="32"/>
        <end position="44"/>
    </location>
</feature>
<evidence type="ECO:0000313" key="3">
    <source>
        <dbReference type="Proteomes" id="UP000236742"/>
    </source>
</evidence>
<gene>
    <name evidence="2" type="ORF">SAMN05421751_101531</name>
</gene>
<dbReference type="AlphaFoldDB" id="A0A1H5SH89"/>
<organism evidence="2 3">
    <name type="scientific">Jhaorihella thermophila</name>
    <dbReference type="NCBI Taxonomy" id="488547"/>
    <lineage>
        <taxon>Bacteria</taxon>
        <taxon>Pseudomonadati</taxon>
        <taxon>Pseudomonadota</taxon>
        <taxon>Alphaproteobacteria</taxon>
        <taxon>Rhodobacterales</taxon>
        <taxon>Paracoccaceae</taxon>
        <taxon>Jhaorihella</taxon>
    </lineage>
</organism>
<name>A0A1H5SH89_9RHOB</name>
<accession>A0A1H5SH89</accession>
<dbReference type="OrthoDB" id="7709354at2"/>
<dbReference type="Proteomes" id="UP000236742">
    <property type="component" value="Unassembled WGS sequence"/>
</dbReference>
<sequence length="112" mass="12322">MVTKAELEAELAELKRELAEREAQEASARQDAPQERTEQTETDEKIAAASVDQMRESLTEALKSHGVDPADLDLDGLWKQLSDDIADLARQRPALTAVTAFTLGFILGRVSK</sequence>
<dbReference type="EMBL" id="FNVD01000001">
    <property type="protein sequence ID" value="SEF49979.1"/>
    <property type="molecule type" value="Genomic_DNA"/>
</dbReference>
<proteinExistence type="predicted"/>
<evidence type="ECO:0000256" key="1">
    <source>
        <dbReference type="SAM" id="MobiDB-lite"/>
    </source>
</evidence>